<dbReference type="GO" id="GO:0008270">
    <property type="term" value="F:zinc ion binding"/>
    <property type="evidence" value="ECO:0007669"/>
    <property type="project" value="UniProtKB-KW"/>
</dbReference>
<organism evidence="2 3">
    <name type="scientific">Actinacidiphila guanduensis</name>
    <dbReference type="NCBI Taxonomy" id="310781"/>
    <lineage>
        <taxon>Bacteria</taxon>
        <taxon>Bacillati</taxon>
        <taxon>Actinomycetota</taxon>
        <taxon>Actinomycetes</taxon>
        <taxon>Kitasatosporales</taxon>
        <taxon>Streptomycetaceae</taxon>
        <taxon>Actinacidiphila</taxon>
    </lineage>
</organism>
<protein>
    <submittedName>
        <fullName evidence="2">FBP C-terminal treble-clef zinc-finger</fullName>
    </submittedName>
</protein>
<keyword evidence="2" id="KW-0862">Zinc</keyword>
<dbReference type="STRING" id="310781.SAMN05216259_101204"/>
<name>A0A1G9VBV6_9ACTN</name>
<keyword evidence="2" id="KW-0863">Zinc-finger</keyword>
<dbReference type="InterPro" id="IPR032330">
    <property type="entry name" value="EF-G-binding_C"/>
</dbReference>
<feature type="domain" description="Elongation factor G-binding protein C-terminal treble-clef zinc-finger" evidence="1">
    <location>
        <begin position="12"/>
        <end position="165"/>
    </location>
</feature>
<accession>A0A1G9VBV6</accession>
<evidence type="ECO:0000259" key="1">
    <source>
        <dbReference type="Pfam" id="PF16571"/>
    </source>
</evidence>
<dbReference type="Proteomes" id="UP000199341">
    <property type="component" value="Unassembled WGS sequence"/>
</dbReference>
<evidence type="ECO:0000313" key="2">
    <source>
        <dbReference type="EMBL" id="SDM69345.1"/>
    </source>
</evidence>
<evidence type="ECO:0000313" key="3">
    <source>
        <dbReference type="Proteomes" id="UP000199341"/>
    </source>
</evidence>
<reference evidence="2 3" key="1">
    <citation type="submission" date="2016-10" db="EMBL/GenBank/DDBJ databases">
        <authorList>
            <person name="de Groot N.N."/>
        </authorList>
    </citation>
    <scope>NUCLEOTIDE SEQUENCE [LARGE SCALE GENOMIC DNA]</scope>
    <source>
        <strain evidence="2 3">CGMCC 4.2022</strain>
    </source>
</reference>
<sequence>MARCVKPLTEQQIRASFVNCSRGEAKRLPVPRELADVPWEHLDFLGWHDLGAPDRTYLVAEREGDPVGITLRFASQQRGYRHRSMCALCLTTHPGDGVSLMAAAKTGAAGRQGNTVGTYICTDLACSLYVRGRKPVAPGGRMEESLTLDEQIARTRTNLFAFIDRLSA</sequence>
<keyword evidence="2" id="KW-0479">Metal-binding</keyword>
<dbReference type="AlphaFoldDB" id="A0A1G9VBV6"/>
<keyword evidence="3" id="KW-1185">Reference proteome</keyword>
<dbReference type="Pfam" id="PF16571">
    <property type="entry name" value="FBP_C"/>
    <property type="match status" value="1"/>
</dbReference>
<dbReference type="EMBL" id="FNIE01000001">
    <property type="protein sequence ID" value="SDM69345.1"/>
    <property type="molecule type" value="Genomic_DNA"/>
</dbReference>
<gene>
    <name evidence="2" type="ORF">SAMN05216259_101204</name>
</gene>
<proteinExistence type="predicted"/>